<dbReference type="RefSeq" id="WP_023930654.1">
    <property type="nucleotide sequence ID" value="NZ_KI669458.1"/>
</dbReference>
<dbReference type="EMBL" id="AZJJ01000007">
    <property type="protein sequence ID" value="ETD25791.1"/>
    <property type="molecule type" value="Genomic_DNA"/>
</dbReference>
<organism evidence="7 8">
    <name type="scientific">Helicobacter canis NCTC 12740</name>
    <dbReference type="NCBI Taxonomy" id="1357399"/>
    <lineage>
        <taxon>Bacteria</taxon>
        <taxon>Pseudomonadati</taxon>
        <taxon>Campylobacterota</taxon>
        <taxon>Epsilonproteobacteria</taxon>
        <taxon>Campylobacterales</taxon>
        <taxon>Helicobacteraceae</taxon>
        <taxon>Helicobacter</taxon>
    </lineage>
</organism>
<comment type="caution">
    <text evidence="7">The sequence shown here is derived from an EMBL/GenBank/DDBJ whole genome shotgun (WGS) entry which is preliminary data.</text>
</comment>
<dbReference type="GO" id="GO:0016765">
    <property type="term" value="F:transferase activity, transferring alkyl or aryl (other than methyl) groups"/>
    <property type="evidence" value="ECO:0007669"/>
    <property type="project" value="InterPro"/>
</dbReference>
<evidence type="ECO:0000256" key="1">
    <source>
        <dbReference type="ARBA" id="ARBA00004141"/>
    </source>
</evidence>
<accession>V8CGB1</accession>
<evidence type="ECO:0000256" key="6">
    <source>
        <dbReference type="SAM" id="Phobius"/>
    </source>
</evidence>
<feature type="transmembrane region" description="Helical" evidence="6">
    <location>
        <begin position="83"/>
        <end position="111"/>
    </location>
</feature>
<dbReference type="AlphaFoldDB" id="V8CGB1"/>
<evidence type="ECO:0000256" key="2">
    <source>
        <dbReference type="ARBA" id="ARBA00022475"/>
    </source>
</evidence>
<dbReference type="Gene3D" id="1.10.357.140">
    <property type="entry name" value="UbiA prenyltransferase"/>
    <property type="match status" value="1"/>
</dbReference>
<dbReference type="InterPro" id="IPR000537">
    <property type="entry name" value="UbiA_prenyltransferase"/>
</dbReference>
<dbReference type="Proteomes" id="UP000018688">
    <property type="component" value="Unassembled WGS sequence"/>
</dbReference>
<keyword evidence="3 6" id="KW-0812">Transmembrane</keyword>
<feature type="transmembrane region" description="Helical" evidence="6">
    <location>
        <begin position="117"/>
        <end position="137"/>
    </location>
</feature>
<comment type="subcellular location">
    <subcellularLocation>
        <location evidence="1">Membrane</location>
        <topology evidence="1">Multi-pass membrane protein</topology>
    </subcellularLocation>
</comment>
<dbReference type="STRING" id="1357399.HMPREF2087_01622"/>
<dbReference type="InterPro" id="IPR044878">
    <property type="entry name" value="UbiA_sf"/>
</dbReference>
<evidence type="ECO:0000313" key="7">
    <source>
        <dbReference type="EMBL" id="ETD25791.1"/>
    </source>
</evidence>
<evidence type="ECO:0000256" key="4">
    <source>
        <dbReference type="ARBA" id="ARBA00022989"/>
    </source>
</evidence>
<name>V8CGB1_9HELI</name>
<keyword evidence="8" id="KW-1185">Reference proteome</keyword>
<dbReference type="eggNOG" id="COG0382">
    <property type="taxonomic scope" value="Bacteria"/>
</dbReference>
<protein>
    <recommendedName>
        <fullName evidence="9">Prenyltransferase, UbiA family</fullName>
    </recommendedName>
</protein>
<dbReference type="OrthoDB" id="9803632at2"/>
<dbReference type="PATRIC" id="fig|1357399.3.peg.1704"/>
<evidence type="ECO:0000256" key="5">
    <source>
        <dbReference type="ARBA" id="ARBA00023136"/>
    </source>
</evidence>
<keyword evidence="4 6" id="KW-1133">Transmembrane helix</keyword>
<feature type="transmembrane region" description="Helical" evidence="6">
    <location>
        <begin position="246"/>
        <end position="264"/>
    </location>
</feature>
<feature type="transmembrane region" description="Helical" evidence="6">
    <location>
        <begin position="168"/>
        <end position="189"/>
    </location>
</feature>
<feature type="transmembrane region" description="Helical" evidence="6">
    <location>
        <begin position="285"/>
        <end position="303"/>
    </location>
</feature>
<dbReference type="HOGENOM" id="CLU_029423_0_1_7"/>
<keyword evidence="2" id="KW-1003">Cell membrane</keyword>
<feature type="transmembrane region" description="Helical" evidence="6">
    <location>
        <begin position="210"/>
        <end position="234"/>
    </location>
</feature>
<feature type="transmembrane region" description="Helical" evidence="6">
    <location>
        <begin position="43"/>
        <end position="63"/>
    </location>
</feature>
<evidence type="ECO:0000313" key="8">
    <source>
        <dbReference type="Proteomes" id="UP000018688"/>
    </source>
</evidence>
<reference evidence="7 8" key="1">
    <citation type="submission" date="2013-10" db="EMBL/GenBank/DDBJ databases">
        <title>The Genome Sequence of Helicobacter canis NCTC 12740.</title>
        <authorList>
            <consortium name="The Broad Institute Genomics Platform"/>
            <person name="Earl A."/>
            <person name="Fox J.G."/>
            <person name="Shen Z."/>
            <person name="Young S.K."/>
            <person name="Zeng Q."/>
            <person name="Gargeya S."/>
            <person name="Fitzgerald M."/>
            <person name="Abouelleil A."/>
            <person name="Alvarado L."/>
            <person name="Chapman S.B."/>
            <person name="Gainer-Dewar J."/>
            <person name="Goldberg J."/>
            <person name="Griggs A."/>
            <person name="Gujja S."/>
            <person name="Hansen M."/>
            <person name="Howarth C."/>
            <person name="Imamovic A."/>
            <person name="Ireland A."/>
            <person name="Larimer J."/>
            <person name="McCowan C."/>
            <person name="Murphy C."/>
            <person name="Pearson M."/>
            <person name="Poon T.W."/>
            <person name="Priest M."/>
            <person name="Roberts A."/>
            <person name="Saif S."/>
            <person name="Shea T."/>
            <person name="Sykes S."/>
            <person name="Wortman J."/>
            <person name="Nusbaum C."/>
            <person name="Birren B."/>
        </authorList>
    </citation>
    <scope>NUCLEOTIDE SEQUENCE [LARGE SCALE GENOMIC DNA]</scope>
    <source>
        <strain evidence="7 8">NCTC 12740</strain>
    </source>
</reference>
<dbReference type="GO" id="GO:0016020">
    <property type="term" value="C:membrane"/>
    <property type="evidence" value="ECO:0007669"/>
    <property type="project" value="UniProtKB-SubCell"/>
</dbReference>
<dbReference type="CDD" id="cd13963">
    <property type="entry name" value="PT_UbiA_2"/>
    <property type="match status" value="1"/>
</dbReference>
<dbReference type="Pfam" id="PF01040">
    <property type="entry name" value="UbiA"/>
    <property type="match status" value="1"/>
</dbReference>
<evidence type="ECO:0000256" key="3">
    <source>
        <dbReference type="ARBA" id="ARBA00022692"/>
    </source>
</evidence>
<proteinExistence type="predicted"/>
<sequence>MSLPLPKVRALITLMRPHQYSKNLFIFAPAFFGFGQYDLGAVALDLLVAFCGFCLIASGIYAINDCLDAKLDALHPSKASRPVASGAISPLLAYIFGIALILLGGGAYMIMGKDLEANALLSLYAPIIIYIVLNLAYCLYLKHIAIVDVFCIASGFVLRLWVGALVIAIGLSHWIVITTFLLAVFLALAKRRDDILLLESGIKARNNIDGYNRAFLDIAMGISASLVMVAYIFYSIDESVNERLHTHNLYLTAVFVLLGIFRYMQITFVLQKSSSPSKILLHDRFLQLVILAWLASFIIIGFWR</sequence>
<gene>
    <name evidence="7" type="ORF">HMPREF2087_01622</name>
</gene>
<keyword evidence="5 6" id="KW-0472">Membrane</keyword>
<evidence type="ECO:0008006" key="9">
    <source>
        <dbReference type="Google" id="ProtNLM"/>
    </source>
</evidence>